<comment type="similarity">
    <text evidence="3">Belongs to the Maf family. YhdE subfamily.</text>
</comment>
<protein>
    <recommendedName>
        <fullName evidence="3">dTTP/UTP pyrophosphatase</fullName>
        <shortName evidence="3">dTTPase/UTPase</shortName>
        <ecNumber evidence="3">3.6.1.9</ecNumber>
    </recommendedName>
    <alternativeName>
        <fullName evidence="3">Nucleoside triphosphate pyrophosphatase</fullName>
    </alternativeName>
    <alternativeName>
        <fullName evidence="3">Nucleotide pyrophosphatase</fullName>
        <shortName evidence="3">Nucleotide PPase</shortName>
    </alternativeName>
</protein>
<feature type="site" description="Important for substrate specificity" evidence="3">
    <location>
        <position position="154"/>
    </location>
</feature>
<comment type="function">
    <text evidence="3">Nucleoside triphosphate pyrophosphatase that hydrolyzes dTTP and UTP. May have a dual role in cell division arrest and in preventing the incorporation of modified nucleotides into cellular nucleic acids.</text>
</comment>
<dbReference type="Gene3D" id="3.90.950.10">
    <property type="match status" value="1"/>
</dbReference>
<dbReference type="SUPFAM" id="SSF52972">
    <property type="entry name" value="ITPase-like"/>
    <property type="match status" value="1"/>
</dbReference>
<evidence type="ECO:0000256" key="2">
    <source>
        <dbReference type="ARBA" id="ARBA00022801"/>
    </source>
</evidence>
<dbReference type="GO" id="GO:0005737">
    <property type="term" value="C:cytoplasm"/>
    <property type="evidence" value="ECO:0007669"/>
    <property type="project" value="UniProtKB-SubCell"/>
</dbReference>
<dbReference type="NCBIfam" id="TIGR00172">
    <property type="entry name" value="maf"/>
    <property type="match status" value="1"/>
</dbReference>
<comment type="subcellular location">
    <subcellularLocation>
        <location evidence="3">Cytoplasm</location>
    </subcellularLocation>
</comment>
<dbReference type="PANTHER" id="PTHR43213:SF5">
    <property type="entry name" value="BIFUNCTIONAL DTTP_UTP PYROPHOSPHATASE_METHYLTRANSFERASE PROTEIN-RELATED"/>
    <property type="match status" value="1"/>
</dbReference>
<keyword evidence="3" id="KW-0963">Cytoplasm</keyword>
<dbReference type="AlphaFoldDB" id="A0A974GWH1"/>
<sequence length="192" mass="21658">MRNIILASKSPRRIEMLKRYCEDLKIVSPNTEEYVDENDSPQTTVMKIAFEKGLDVYKSCADKGIIIAADTVVYLDKIMGKPENEHDAFNILKLLSGRTHKVYTGICIIDSINLRKVVDYEETSVEFNELSDDLIKSYLKTGEYADKAGGYGIQGYGELLVKGIDGCYNNVKGLPLTRLNNLLTKHFSHKLL</sequence>
<comment type="catalytic activity">
    <reaction evidence="3">
        <text>dTTP + H2O = dTMP + diphosphate + H(+)</text>
        <dbReference type="Rhea" id="RHEA:28534"/>
        <dbReference type="ChEBI" id="CHEBI:15377"/>
        <dbReference type="ChEBI" id="CHEBI:15378"/>
        <dbReference type="ChEBI" id="CHEBI:33019"/>
        <dbReference type="ChEBI" id="CHEBI:37568"/>
        <dbReference type="ChEBI" id="CHEBI:63528"/>
        <dbReference type="EC" id="3.6.1.9"/>
    </reaction>
</comment>
<dbReference type="InterPro" id="IPR029001">
    <property type="entry name" value="ITPase-like_fam"/>
</dbReference>
<dbReference type="EMBL" id="JACBNQ010000007">
    <property type="protein sequence ID" value="NYB74050.1"/>
    <property type="molecule type" value="Genomic_DNA"/>
</dbReference>
<comment type="cofactor">
    <cofactor evidence="1 3">
        <name>a divalent metal cation</name>
        <dbReference type="ChEBI" id="CHEBI:60240"/>
    </cofactor>
</comment>
<keyword evidence="5" id="KW-1185">Reference proteome</keyword>
<gene>
    <name evidence="4" type="primary">maf</name>
    <name evidence="4" type="ORF">HZF24_07830</name>
</gene>
<dbReference type="GO" id="GO:0047429">
    <property type="term" value="F:nucleoside triphosphate diphosphatase activity"/>
    <property type="evidence" value="ECO:0007669"/>
    <property type="project" value="UniProtKB-EC"/>
</dbReference>
<evidence type="ECO:0000256" key="1">
    <source>
        <dbReference type="ARBA" id="ARBA00001968"/>
    </source>
</evidence>
<dbReference type="Pfam" id="PF02545">
    <property type="entry name" value="Maf"/>
    <property type="match status" value="1"/>
</dbReference>
<keyword evidence="2 3" id="KW-0378">Hydrolase</keyword>
<feature type="site" description="Important for substrate specificity" evidence="3">
    <location>
        <position position="71"/>
    </location>
</feature>
<accession>A0A974GWH1</accession>
<feature type="active site" description="Proton acceptor" evidence="3">
    <location>
        <position position="70"/>
    </location>
</feature>
<evidence type="ECO:0000313" key="4">
    <source>
        <dbReference type="EMBL" id="NYB74050.1"/>
    </source>
</evidence>
<comment type="caution">
    <text evidence="4">The sequence shown here is derived from an EMBL/GenBank/DDBJ whole genome shotgun (WGS) entry which is preliminary data.</text>
</comment>
<name>A0A974GWH1_SEDHY</name>
<dbReference type="PANTHER" id="PTHR43213">
    <property type="entry name" value="BIFUNCTIONAL DTTP/UTP PYROPHOSPHATASE/METHYLTRANSFERASE PROTEIN-RELATED"/>
    <property type="match status" value="1"/>
</dbReference>
<comment type="catalytic activity">
    <reaction evidence="3">
        <text>UTP + H2O = UMP + diphosphate + H(+)</text>
        <dbReference type="Rhea" id="RHEA:29395"/>
        <dbReference type="ChEBI" id="CHEBI:15377"/>
        <dbReference type="ChEBI" id="CHEBI:15378"/>
        <dbReference type="ChEBI" id="CHEBI:33019"/>
        <dbReference type="ChEBI" id="CHEBI:46398"/>
        <dbReference type="ChEBI" id="CHEBI:57865"/>
        <dbReference type="EC" id="3.6.1.9"/>
    </reaction>
</comment>
<comment type="caution">
    <text evidence="3">Lacks conserved residue(s) required for the propagation of feature annotation.</text>
</comment>
<dbReference type="InterPro" id="IPR003697">
    <property type="entry name" value="Maf-like"/>
</dbReference>
<reference evidence="4" key="1">
    <citation type="submission" date="2020-07" db="EMBL/GenBank/DDBJ databases">
        <title>Genomic analysis of a strain of Sedimentibacter Hydroxybenzoicus DSM7310.</title>
        <authorList>
            <person name="Ma S."/>
        </authorList>
    </citation>
    <scope>NUCLEOTIDE SEQUENCE</scope>
    <source>
        <strain evidence="4">DSM 7310</strain>
    </source>
</reference>
<keyword evidence="3" id="KW-0546">Nucleotide metabolism</keyword>
<evidence type="ECO:0000313" key="5">
    <source>
        <dbReference type="Proteomes" id="UP000611629"/>
    </source>
</evidence>
<feature type="site" description="Important for substrate specificity" evidence="3">
    <location>
        <position position="12"/>
    </location>
</feature>
<dbReference type="CDD" id="cd00555">
    <property type="entry name" value="Maf"/>
    <property type="match status" value="1"/>
</dbReference>
<evidence type="ECO:0000256" key="3">
    <source>
        <dbReference type="HAMAP-Rule" id="MF_00528"/>
    </source>
</evidence>
<dbReference type="RefSeq" id="WP_179237743.1">
    <property type="nucleotide sequence ID" value="NZ_JACBNQ010000007.1"/>
</dbReference>
<dbReference type="GO" id="GO:0009117">
    <property type="term" value="P:nucleotide metabolic process"/>
    <property type="evidence" value="ECO:0007669"/>
    <property type="project" value="UniProtKB-KW"/>
</dbReference>
<dbReference type="Proteomes" id="UP000611629">
    <property type="component" value="Unassembled WGS sequence"/>
</dbReference>
<dbReference type="EC" id="3.6.1.9" evidence="3"/>
<dbReference type="HAMAP" id="MF_00528">
    <property type="entry name" value="Maf"/>
    <property type="match status" value="1"/>
</dbReference>
<proteinExistence type="inferred from homology"/>
<organism evidence="4 5">
    <name type="scientific">Sedimentibacter hydroxybenzoicus DSM 7310</name>
    <dbReference type="NCBI Taxonomy" id="1123245"/>
    <lineage>
        <taxon>Bacteria</taxon>
        <taxon>Bacillati</taxon>
        <taxon>Bacillota</taxon>
        <taxon>Tissierellia</taxon>
        <taxon>Sedimentibacter</taxon>
    </lineage>
</organism>
<dbReference type="PIRSF" id="PIRSF006305">
    <property type="entry name" value="Maf"/>
    <property type="match status" value="1"/>
</dbReference>